<proteinExistence type="predicted"/>
<feature type="transmembrane region" description="Helical" evidence="1">
    <location>
        <begin position="138"/>
        <end position="157"/>
    </location>
</feature>
<keyword evidence="1" id="KW-0812">Transmembrane</keyword>
<organism evidence="2 3">
    <name type="scientific">Planotetraspora kaengkrachanensis</name>
    <dbReference type="NCBI Taxonomy" id="575193"/>
    <lineage>
        <taxon>Bacteria</taxon>
        <taxon>Bacillati</taxon>
        <taxon>Actinomycetota</taxon>
        <taxon>Actinomycetes</taxon>
        <taxon>Streptosporangiales</taxon>
        <taxon>Streptosporangiaceae</taxon>
        <taxon>Planotetraspora</taxon>
    </lineage>
</organism>
<name>A0A8J3V8T9_9ACTN</name>
<keyword evidence="1" id="KW-0472">Membrane</keyword>
<comment type="caution">
    <text evidence="2">The sequence shown here is derived from an EMBL/GenBank/DDBJ whole genome shotgun (WGS) entry which is preliminary data.</text>
</comment>
<feature type="transmembrane region" description="Helical" evidence="1">
    <location>
        <begin position="79"/>
        <end position="97"/>
    </location>
</feature>
<sequence length="168" mass="18211">MDDIDILGTPIPNAGPVFLAALAVHVAAGLTCVIGGALAALTRKGSPSHKRFGRAYFWGFVVVYVTLTVMSAIRWKENAYLFAIGTVAFTAGLTGYLNRRHRPAVHILGMGASYVLLLTGFYVDNGPHLPLWDRLPTVAYWVLPSLIGLPLIARALVRRRRQDASAQA</sequence>
<reference evidence="2 3" key="1">
    <citation type="submission" date="2021-01" db="EMBL/GenBank/DDBJ databases">
        <title>Whole genome shotgun sequence of Planotetraspora kaengkrachanensis NBRC 104272.</title>
        <authorList>
            <person name="Komaki H."/>
            <person name="Tamura T."/>
        </authorList>
    </citation>
    <scope>NUCLEOTIDE SEQUENCE [LARGE SCALE GENOMIC DNA]</scope>
    <source>
        <strain evidence="2 3">NBRC 104272</strain>
    </source>
</reference>
<dbReference type="AlphaFoldDB" id="A0A8J3V8T9"/>
<dbReference type="EMBL" id="BONV01000035">
    <property type="protein sequence ID" value="GIG82930.1"/>
    <property type="molecule type" value="Genomic_DNA"/>
</dbReference>
<gene>
    <name evidence="2" type="ORF">Pka01_60570</name>
</gene>
<feature type="transmembrane region" description="Helical" evidence="1">
    <location>
        <begin position="53"/>
        <end position="73"/>
    </location>
</feature>
<dbReference type="RefSeq" id="WP_203886262.1">
    <property type="nucleotide sequence ID" value="NZ_BAABHH010000002.1"/>
</dbReference>
<keyword evidence="3" id="KW-1185">Reference proteome</keyword>
<accession>A0A8J3V8T9</accession>
<feature type="transmembrane region" description="Helical" evidence="1">
    <location>
        <begin position="104"/>
        <end position="123"/>
    </location>
</feature>
<evidence type="ECO:0000313" key="2">
    <source>
        <dbReference type="EMBL" id="GIG82930.1"/>
    </source>
</evidence>
<dbReference type="Proteomes" id="UP000630097">
    <property type="component" value="Unassembled WGS sequence"/>
</dbReference>
<keyword evidence="1" id="KW-1133">Transmembrane helix</keyword>
<evidence type="ECO:0000256" key="1">
    <source>
        <dbReference type="SAM" id="Phobius"/>
    </source>
</evidence>
<feature type="transmembrane region" description="Helical" evidence="1">
    <location>
        <begin position="17"/>
        <end position="41"/>
    </location>
</feature>
<protein>
    <recommendedName>
        <fullName evidence="4">DUF2306 domain-containing protein</fullName>
    </recommendedName>
</protein>
<evidence type="ECO:0008006" key="4">
    <source>
        <dbReference type="Google" id="ProtNLM"/>
    </source>
</evidence>
<evidence type="ECO:0000313" key="3">
    <source>
        <dbReference type="Proteomes" id="UP000630097"/>
    </source>
</evidence>